<protein>
    <recommendedName>
        <fullName evidence="3 8">Mediator of RNA polymerase II transcription subunit 18</fullName>
    </recommendedName>
    <alternativeName>
        <fullName evidence="7 8">Mediator complex subunit 18</fullName>
    </alternativeName>
</protein>
<evidence type="ECO:0000256" key="3">
    <source>
        <dbReference type="ARBA" id="ARBA00019612"/>
    </source>
</evidence>
<comment type="subcellular location">
    <subcellularLocation>
        <location evidence="1 8">Nucleus</location>
    </subcellularLocation>
</comment>
<comment type="similarity">
    <text evidence="2 8">Belongs to the Mediator complex subunit 18 family.</text>
</comment>
<evidence type="ECO:0000256" key="2">
    <source>
        <dbReference type="ARBA" id="ARBA00009814"/>
    </source>
</evidence>
<evidence type="ECO:0000256" key="4">
    <source>
        <dbReference type="ARBA" id="ARBA00023015"/>
    </source>
</evidence>
<dbReference type="EMBL" id="MU003822">
    <property type="protein sequence ID" value="KAF2718610.1"/>
    <property type="molecule type" value="Genomic_DNA"/>
</dbReference>
<accession>A0A9P4Q315</accession>
<name>A0A9P4Q315_9PEZI</name>
<evidence type="ECO:0000256" key="6">
    <source>
        <dbReference type="ARBA" id="ARBA00023242"/>
    </source>
</evidence>
<dbReference type="InterPro" id="IPR019095">
    <property type="entry name" value="Mediator_Med18"/>
</dbReference>
<dbReference type="Gene3D" id="2.40.320.10">
    <property type="entry name" value="Hypothetical Protein Pfu-838710-001"/>
    <property type="match status" value="1"/>
</dbReference>
<evidence type="ECO:0000256" key="5">
    <source>
        <dbReference type="ARBA" id="ARBA00023163"/>
    </source>
</evidence>
<sequence length="233" mass="26348">MHEFLLFSQIPESRHNQVLSILAGATRSQPVKVQEQTVLLHPLKLQQTTVSSKKIRQQQQSQPQAYAHNLIRPLSSQQGDSIAHSPWRLYIPEIPDPGVRTLVSRGATEVYLNDVDRFKDASSSFTLKTQYMTDGLRFVHRNIIVRVFRIVMPPEQMETVLDQPPPTSFEGCTVLDPSGAYLVEACVRVEDRTNSALTEKATAELLEFQKLMEGAIDLRVVDRLALDTRVKIT</sequence>
<dbReference type="GO" id="GO:0016592">
    <property type="term" value="C:mediator complex"/>
    <property type="evidence" value="ECO:0007669"/>
    <property type="project" value="InterPro"/>
</dbReference>
<organism evidence="9 10">
    <name type="scientific">Polychaeton citri CBS 116435</name>
    <dbReference type="NCBI Taxonomy" id="1314669"/>
    <lineage>
        <taxon>Eukaryota</taxon>
        <taxon>Fungi</taxon>
        <taxon>Dikarya</taxon>
        <taxon>Ascomycota</taxon>
        <taxon>Pezizomycotina</taxon>
        <taxon>Dothideomycetes</taxon>
        <taxon>Dothideomycetidae</taxon>
        <taxon>Capnodiales</taxon>
        <taxon>Capnodiaceae</taxon>
        <taxon>Polychaeton</taxon>
    </lineage>
</organism>
<dbReference type="PANTHER" id="PTHR13321">
    <property type="entry name" value="MEDIATOR OF RNA POLYMERASE II TRANSCRIPTION, SUBUNIT 18"/>
    <property type="match status" value="1"/>
</dbReference>
<dbReference type="Pfam" id="PF09637">
    <property type="entry name" value="Med18"/>
    <property type="match status" value="1"/>
</dbReference>
<evidence type="ECO:0000256" key="1">
    <source>
        <dbReference type="ARBA" id="ARBA00004123"/>
    </source>
</evidence>
<comment type="caution">
    <text evidence="9">The sequence shown here is derived from an EMBL/GenBank/DDBJ whole genome shotgun (WGS) entry which is preliminary data.</text>
</comment>
<dbReference type="GO" id="GO:0003712">
    <property type="term" value="F:transcription coregulator activity"/>
    <property type="evidence" value="ECO:0007669"/>
    <property type="project" value="InterPro"/>
</dbReference>
<keyword evidence="6 8" id="KW-0539">Nucleus</keyword>
<evidence type="ECO:0000313" key="9">
    <source>
        <dbReference type="EMBL" id="KAF2718610.1"/>
    </source>
</evidence>
<comment type="function">
    <text evidence="8">Component of the Mediator complex, a coactivator involved in the regulated transcription of nearly all RNA polymerase II-dependent genes. Mediator functions as a bridge to convey information from gene-specific regulatory proteins to the basal RNA polymerase II transcription machinery. Mediator is recruited to promoters by direct interactions with regulatory proteins and serves as a scaffold for the assembly of a functional preinitiation complex with RNA polymerase II and the general transcription factors.</text>
</comment>
<keyword evidence="5 8" id="KW-0804">Transcription</keyword>
<keyword evidence="10" id="KW-1185">Reference proteome</keyword>
<evidence type="ECO:0000313" key="10">
    <source>
        <dbReference type="Proteomes" id="UP000799441"/>
    </source>
</evidence>
<dbReference type="Proteomes" id="UP000799441">
    <property type="component" value="Unassembled WGS sequence"/>
</dbReference>
<proteinExistence type="inferred from homology"/>
<keyword evidence="4 8" id="KW-0805">Transcription regulation</keyword>
<dbReference type="PANTHER" id="PTHR13321:SF2">
    <property type="entry name" value="MEDIATOR OF RNA POLYMERASE II TRANSCRIPTION SUBUNIT 18"/>
    <property type="match status" value="1"/>
</dbReference>
<dbReference type="GO" id="GO:0070847">
    <property type="term" value="C:core mediator complex"/>
    <property type="evidence" value="ECO:0007669"/>
    <property type="project" value="TreeGrafter"/>
</dbReference>
<evidence type="ECO:0000256" key="8">
    <source>
        <dbReference type="RuleBase" id="RU364150"/>
    </source>
</evidence>
<evidence type="ECO:0000256" key="7">
    <source>
        <dbReference type="ARBA" id="ARBA00032012"/>
    </source>
</evidence>
<dbReference type="GO" id="GO:0006357">
    <property type="term" value="P:regulation of transcription by RNA polymerase II"/>
    <property type="evidence" value="ECO:0007669"/>
    <property type="project" value="InterPro"/>
</dbReference>
<dbReference type="OrthoDB" id="5348092at2759"/>
<dbReference type="AlphaFoldDB" id="A0A9P4Q315"/>
<dbReference type="GO" id="GO:0006369">
    <property type="term" value="P:termination of RNA polymerase II transcription"/>
    <property type="evidence" value="ECO:0007669"/>
    <property type="project" value="TreeGrafter"/>
</dbReference>
<comment type="subunit">
    <text evidence="8">Component of the Mediator complex.</text>
</comment>
<keyword evidence="8" id="KW-0010">Activator</keyword>
<gene>
    <name evidence="8" type="primary">MED18</name>
    <name evidence="9" type="ORF">K431DRAFT_322305</name>
</gene>
<reference evidence="9" key="1">
    <citation type="journal article" date="2020" name="Stud. Mycol.">
        <title>101 Dothideomycetes genomes: a test case for predicting lifestyles and emergence of pathogens.</title>
        <authorList>
            <person name="Haridas S."/>
            <person name="Albert R."/>
            <person name="Binder M."/>
            <person name="Bloem J."/>
            <person name="Labutti K."/>
            <person name="Salamov A."/>
            <person name="Andreopoulos B."/>
            <person name="Baker S."/>
            <person name="Barry K."/>
            <person name="Bills G."/>
            <person name="Bluhm B."/>
            <person name="Cannon C."/>
            <person name="Castanera R."/>
            <person name="Culley D."/>
            <person name="Daum C."/>
            <person name="Ezra D."/>
            <person name="Gonzalez J."/>
            <person name="Henrissat B."/>
            <person name="Kuo A."/>
            <person name="Liang C."/>
            <person name="Lipzen A."/>
            <person name="Lutzoni F."/>
            <person name="Magnuson J."/>
            <person name="Mondo S."/>
            <person name="Nolan M."/>
            <person name="Ohm R."/>
            <person name="Pangilinan J."/>
            <person name="Park H.-J."/>
            <person name="Ramirez L."/>
            <person name="Alfaro M."/>
            <person name="Sun H."/>
            <person name="Tritt A."/>
            <person name="Yoshinaga Y."/>
            <person name="Zwiers L.-H."/>
            <person name="Turgeon B."/>
            <person name="Goodwin S."/>
            <person name="Spatafora J."/>
            <person name="Crous P."/>
            <person name="Grigoriev I."/>
        </authorList>
    </citation>
    <scope>NUCLEOTIDE SEQUENCE</scope>
    <source>
        <strain evidence="9">CBS 116435</strain>
    </source>
</reference>